<feature type="transmembrane region" description="Helical" evidence="1">
    <location>
        <begin position="89"/>
        <end position="107"/>
    </location>
</feature>
<keyword evidence="1" id="KW-1133">Transmembrane helix</keyword>
<name>A0A6M3M4J6_9ZZZZ</name>
<proteinExistence type="predicted"/>
<reference evidence="2" key="1">
    <citation type="submission" date="2020-03" db="EMBL/GenBank/DDBJ databases">
        <title>The deep terrestrial virosphere.</title>
        <authorList>
            <person name="Holmfeldt K."/>
            <person name="Nilsson E."/>
            <person name="Simone D."/>
            <person name="Lopez-Fernandez M."/>
            <person name="Wu X."/>
            <person name="de Brujin I."/>
            <person name="Lundin D."/>
            <person name="Andersson A."/>
            <person name="Bertilsson S."/>
            <person name="Dopson M."/>
        </authorList>
    </citation>
    <scope>NUCLEOTIDE SEQUENCE</scope>
    <source>
        <strain evidence="2">MM171B01093</strain>
    </source>
</reference>
<evidence type="ECO:0000313" key="2">
    <source>
        <dbReference type="EMBL" id="QJB02677.1"/>
    </source>
</evidence>
<dbReference type="EMBL" id="MT143800">
    <property type="protein sequence ID" value="QJB02677.1"/>
    <property type="molecule type" value="Genomic_DNA"/>
</dbReference>
<dbReference type="AlphaFoldDB" id="A0A6M3M4J6"/>
<gene>
    <name evidence="2" type="ORF">MM171B01093_0011</name>
</gene>
<keyword evidence="1" id="KW-0812">Transmembrane</keyword>
<accession>A0A6M3M4J6</accession>
<protein>
    <submittedName>
        <fullName evidence="2">Uncharacterized protein</fullName>
    </submittedName>
</protein>
<keyword evidence="1" id="KW-0472">Membrane</keyword>
<organism evidence="2">
    <name type="scientific">viral metagenome</name>
    <dbReference type="NCBI Taxonomy" id="1070528"/>
    <lineage>
        <taxon>unclassified sequences</taxon>
        <taxon>metagenomes</taxon>
        <taxon>organismal metagenomes</taxon>
    </lineage>
</organism>
<sequence length="165" mass="18808">MTEKQFCKLDEYSGELPNPMSFPVQGEGIVAIDGHPNTFTDGFMMDFSVTEDDRQKLEKLVTRTASEQAYNSLLEDAKQAVIQLSKPQYIYIGGVFIAYVLSIPYAAHIGIQVKYYRYFINRYPGCNFYTSKEQWEQWNVKQVKVMNKTVGLLMPLGIPPVVEGT</sequence>
<evidence type="ECO:0000256" key="1">
    <source>
        <dbReference type="SAM" id="Phobius"/>
    </source>
</evidence>